<accession>A0AA88I0L9</accession>
<comment type="caution">
    <text evidence="2">The sequence shown here is derived from an EMBL/GenBank/DDBJ whole genome shotgun (WGS) entry which is preliminary data.</text>
</comment>
<evidence type="ECO:0000313" key="2">
    <source>
        <dbReference type="EMBL" id="KAK2717804.1"/>
    </source>
</evidence>
<sequence length="442" mass="51184">MDRTDNLKTMQKRVLQSRQLVTTPRSLDGPAVNVRVREGKLVKIIFVFININNRARNIGRANTMVNISNSTLSTNINVIRGLSAARAKKDDRITPNFLKDLENLMNIVHIGDEDLEIEDAHLISTVHEQTHIGETFSLRGIEFNHVIICVLNNSFSFTDRDKIISETRSLCNRMNKERGSFCPISARIIAEFNGLVFNLNCLFDDQERRHLDLMDDLTEAISRAVTSVTVVYTEIETLIFIIETILFPIIPIIAQDRPSTRKRLTRHNSSFSLWSRSIKVDIIHSMDSSKSIDSSVGSMFNEDCSGKYHLFGRNLLSYFGLKETIKFLWSDLDLYFTDLIVKSADMKSPRPLYRLRLLQPIELPESVNRFSKDVLDPLRYFNQVLSGSLEVIMPWFHAFIMFYINLKGMKRGKKKRQWFLLDFWVLLYLPVLKDFICLFIMN</sequence>
<dbReference type="EMBL" id="JAVRJZ010000010">
    <property type="protein sequence ID" value="KAK2717804.1"/>
    <property type="molecule type" value="Genomic_DNA"/>
</dbReference>
<feature type="transmembrane region" description="Helical" evidence="1">
    <location>
        <begin position="384"/>
        <end position="406"/>
    </location>
</feature>
<dbReference type="Proteomes" id="UP001187531">
    <property type="component" value="Unassembled WGS sequence"/>
</dbReference>
<keyword evidence="1" id="KW-0812">Transmembrane</keyword>
<protein>
    <submittedName>
        <fullName evidence="2">Uncharacterized protein</fullName>
    </submittedName>
</protein>
<proteinExistence type="predicted"/>
<name>A0AA88I0L9_ARTSF</name>
<keyword evidence="1" id="KW-0472">Membrane</keyword>
<organism evidence="2 3">
    <name type="scientific">Artemia franciscana</name>
    <name type="common">Brine shrimp</name>
    <name type="synonym">Artemia sanfranciscana</name>
    <dbReference type="NCBI Taxonomy" id="6661"/>
    <lineage>
        <taxon>Eukaryota</taxon>
        <taxon>Metazoa</taxon>
        <taxon>Ecdysozoa</taxon>
        <taxon>Arthropoda</taxon>
        <taxon>Crustacea</taxon>
        <taxon>Branchiopoda</taxon>
        <taxon>Anostraca</taxon>
        <taxon>Artemiidae</taxon>
        <taxon>Artemia</taxon>
    </lineage>
</organism>
<feature type="transmembrane region" description="Helical" evidence="1">
    <location>
        <begin position="418"/>
        <end position="441"/>
    </location>
</feature>
<gene>
    <name evidence="2" type="ORF">QYM36_006564</name>
</gene>
<keyword evidence="3" id="KW-1185">Reference proteome</keyword>
<evidence type="ECO:0000256" key="1">
    <source>
        <dbReference type="SAM" id="Phobius"/>
    </source>
</evidence>
<keyword evidence="1" id="KW-1133">Transmembrane helix</keyword>
<evidence type="ECO:0000313" key="3">
    <source>
        <dbReference type="Proteomes" id="UP001187531"/>
    </source>
</evidence>
<reference evidence="2" key="1">
    <citation type="submission" date="2023-07" db="EMBL/GenBank/DDBJ databases">
        <title>Chromosome-level genome assembly of Artemia franciscana.</title>
        <authorList>
            <person name="Jo E."/>
        </authorList>
    </citation>
    <scope>NUCLEOTIDE SEQUENCE</scope>
    <source>
        <tissue evidence="2">Whole body</tissue>
    </source>
</reference>
<dbReference type="AlphaFoldDB" id="A0AA88I0L9"/>
<feature type="non-terminal residue" evidence="2">
    <location>
        <position position="1"/>
    </location>
</feature>